<comment type="caution">
    <text evidence="1">The sequence shown here is derived from an EMBL/GenBank/DDBJ whole genome shotgun (WGS) entry which is preliminary data.</text>
</comment>
<proteinExistence type="predicted"/>
<keyword evidence="2" id="KW-1185">Reference proteome</keyword>
<dbReference type="EMBL" id="JARBDR010000640">
    <property type="protein sequence ID" value="KAJ8310613.1"/>
    <property type="molecule type" value="Genomic_DNA"/>
</dbReference>
<gene>
    <name evidence="1" type="ORF">KUTeg_012478</name>
</gene>
<protein>
    <submittedName>
        <fullName evidence="1">Uncharacterized protein</fullName>
    </submittedName>
</protein>
<accession>A0ABQ9EZP2</accession>
<reference evidence="1 2" key="1">
    <citation type="submission" date="2022-12" db="EMBL/GenBank/DDBJ databases">
        <title>Chromosome-level genome of Tegillarca granosa.</title>
        <authorList>
            <person name="Kim J."/>
        </authorList>
    </citation>
    <scope>NUCLEOTIDE SEQUENCE [LARGE SCALE GENOMIC DNA]</scope>
    <source>
        <strain evidence="1">Teg-2019</strain>
        <tissue evidence="1">Adductor muscle</tissue>
    </source>
</reference>
<evidence type="ECO:0000313" key="2">
    <source>
        <dbReference type="Proteomes" id="UP001217089"/>
    </source>
</evidence>
<organism evidence="1 2">
    <name type="scientific">Tegillarca granosa</name>
    <name type="common">Malaysian cockle</name>
    <name type="synonym">Anadara granosa</name>
    <dbReference type="NCBI Taxonomy" id="220873"/>
    <lineage>
        <taxon>Eukaryota</taxon>
        <taxon>Metazoa</taxon>
        <taxon>Spiralia</taxon>
        <taxon>Lophotrochozoa</taxon>
        <taxon>Mollusca</taxon>
        <taxon>Bivalvia</taxon>
        <taxon>Autobranchia</taxon>
        <taxon>Pteriomorphia</taxon>
        <taxon>Arcoida</taxon>
        <taxon>Arcoidea</taxon>
        <taxon>Arcidae</taxon>
        <taxon>Tegillarca</taxon>
    </lineage>
</organism>
<dbReference type="Proteomes" id="UP001217089">
    <property type="component" value="Unassembled WGS sequence"/>
</dbReference>
<sequence>MHNLYTVIKYEILHFYGNLSKFSYLSQIVIIQCLISLTSKFDQCYTNSVLHQCLISVTPTFNQCYIDDWSLLHQCLISVTPVFNQCSNGVWSFVYSFSNVKSVSQSFDEILNVFTISEFIFAEVKIEKSIELRIITMHKFIISFFCGLVIIKTDNHKIEQVKNMTIFVKIDPFCCTLYKFCEESTFDKTPKVKSNRGSQEKSKVNRALKFKSQKLTGLSSLKVKTPENHGIKLKSVEEIRILFLVNNAEEIFSRN</sequence>
<name>A0ABQ9EZP2_TEGGR</name>
<evidence type="ECO:0000313" key="1">
    <source>
        <dbReference type="EMBL" id="KAJ8310613.1"/>
    </source>
</evidence>